<keyword evidence="1" id="KW-0472">Membrane</keyword>
<reference evidence="2" key="1">
    <citation type="submission" date="2024-03" db="EMBL/GenBank/DDBJ databases">
        <title>WGS assembly of Saponaria officinalis var. Norfolk2.</title>
        <authorList>
            <person name="Jenkins J."/>
            <person name="Shu S."/>
            <person name="Grimwood J."/>
            <person name="Barry K."/>
            <person name="Goodstein D."/>
            <person name="Schmutz J."/>
            <person name="Leebens-Mack J."/>
            <person name="Osbourn A."/>
        </authorList>
    </citation>
    <scope>NUCLEOTIDE SEQUENCE [LARGE SCALE GENOMIC DNA]</scope>
    <source>
        <strain evidence="2">JIC</strain>
    </source>
</reference>
<gene>
    <name evidence="2" type="ORF">RND81_11G041800</name>
</gene>
<feature type="transmembrane region" description="Helical" evidence="1">
    <location>
        <begin position="39"/>
        <end position="60"/>
    </location>
</feature>
<comment type="caution">
    <text evidence="2">The sequence shown here is derived from an EMBL/GenBank/DDBJ whole genome shotgun (WGS) entry which is preliminary data.</text>
</comment>
<organism evidence="2 3">
    <name type="scientific">Saponaria officinalis</name>
    <name type="common">Common soapwort</name>
    <name type="synonym">Lychnis saponaria</name>
    <dbReference type="NCBI Taxonomy" id="3572"/>
    <lineage>
        <taxon>Eukaryota</taxon>
        <taxon>Viridiplantae</taxon>
        <taxon>Streptophyta</taxon>
        <taxon>Embryophyta</taxon>
        <taxon>Tracheophyta</taxon>
        <taxon>Spermatophyta</taxon>
        <taxon>Magnoliopsida</taxon>
        <taxon>eudicotyledons</taxon>
        <taxon>Gunneridae</taxon>
        <taxon>Pentapetalae</taxon>
        <taxon>Caryophyllales</taxon>
        <taxon>Caryophyllaceae</taxon>
        <taxon>Caryophylleae</taxon>
        <taxon>Saponaria</taxon>
    </lineage>
</organism>
<proteinExistence type="predicted"/>
<evidence type="ECO:0000313" key="3">
    <source>
        <dbReference type="Proteomes" id="UP001443914"/>
    </source>
</evidence>
<dbReference type="AlphaFoldDB" id="A0AAW1HHQ3"/>
<name>A0AAW1HHQ3_SAPOF</name>
<evidence type="ECO:0000256" key="1">
    <source>
        <dbReference type="SAM" id="Phobius"/>
    </source>
</evidence>
<accession>A0AAW1HHQ3</accession>
<keyword evidence="3" id="KW-1185">Reference proteome</keyword>
<protein>
    <submittedName>
        <fullName evidence="2">Uncharacterized protein</fullName>
    </submittedName>
</protein>
<keyword evidence="1" id="KW-1133">Transmembrane helix</keyword>
<dbReference type="EMBL" id="JBDFQZ010000011">
    <property type="protein sequence ID" value="KAK9675923.1"/>
    <property type="molecule type" value="Genomic_DNA"/>
</dbReference>
<dbReference type="Proteomes" id="UP001443914">
    <property type="component" value="Unassembled WGS sequence"/>
</dbReference>
<evidence type="ECO:0000313" key="2">
    <source>
        <dbReference type="EMBL" id="KAK9675923.1"/>
    </source>
</evidence>
<sequence>MFGIVNASASHYSSSSYICITDLTASASKSDDCLLTVEFLYIILTLSFMGYPSSLGRWFWLALPRNITDSSGHSTPWSLGRRFWFALPRNIDDAVVADLVGLI</sequence>
<keyword evidence="1" id="KW-0812">Transmembrane</keyword>